<dbReference type="InterPro" id="IPR012337">
    <property type="entry name" value="RNaseH-like_sf"/>
</dbReference>
<evidence type="ECO:0000313" key="7">
    <source>
        <dbReference type="WBParaSite" id="jg2820"/>
    </source>
</evidence>
<dbReference type="PANTHER" id="PTHR46481">
    <property type="entry name" value="ZINC FINGER BED DOMAIN-CONTAINING PROTEIN 4"/>
    <property type="match status" value="1"/>
</dbReference>
<proteinExistence type="predicted"/>
<protein>
    <submittedName>
        <fullName evidence="7">Transposase</fullName>
    </submittedName>
</protein>
<dbReference type="InterPro" id="IPR052035">
    <property type="entry name" value="ZnF_BED_domain_contain"/>
</dbReference>
<evidence type="ECO:0000256" key="1">
    <source>
        <dbReference type="ARBA" id="ARBA00004123"/>
    </source>
</evidence>
<comment type="subcellular location">
    <subcellularLocation>
        <location evidence="1">Nucleus</location>
    </subcellularLocation>
</comment>
<name>A0A915E7B4_9BILA</name>
<organism evidence="6 7">
    <name type="scientific">Ditylenchus dipsaci</name>
    <dbReference type="NCBI Taxonomy" id="166011"/>
    <lineage>
        <taxon>Eukaryota</taxon>
        <taxon>Metazoa</taxon>
        <taxon>Ecdysozoa</taxon>
        <taxon>Nematoda</taxon>
        <taxon>Chromadorea</taxon>
        <taxon>Rhabditida</taxon>
        <taxon>Tylenchina</taxon>
        <taxon>Tylenchomorpha</taxon>
        <taxon>Sphaerularioidea</taxon>
        <taxon>Anguinidae</taxon>
        <taxon>Anguininae</taxon>
        <taxon>Ditylenchus</taxon>
    </lineage>
</organism>
<evidence type="ECO:0000313" key="6">
    <source>
        <dbReference type="Proteomes" id="UP000887574"/>
    </source>
</evidence>
<keyword evidence="4" id="KW-0862">Zinc</keyword>
<sequence length="129" mass="14742">MKFKKISALVAVPVSQIDVSKKHCQLSEELGRKTEKYIYDSLSFTTDIWSSTSYSFISLTAHGINQEWKRDKYVLAIRELQGSHTADVINTAIREILEEWVIKQEVCHVIVRDGAANMKKRLKVGLLFA</sequence>
<evidence type="ECO:0000256" key="4">
    <source>
        <dbReference type="ARBA" id="ARBA00022833"/>
    </source>
</evidence>
<dbReference type="GO" id="GO:0005634">
    <property type="term" value="C:nucleus"/>
    <property type="evidence" value="ECO:0007669"/>
    <property type="project" value="UniProtKB-SubCell"/>
</dbReference>
<evidence type="ECO:0000256" key="5">
    <source>
        <dbReference type="ARBA" id="ARBA00023242"/>
    </source>
</evidence>
<dbReference type="WBParaSite" id="jg2820">
    <property type="protein sequence ID" value="jg2820"/>
    <property type="gene ID" value="jg2820"/>
</dbReference>
<evidence type="ECO:0000256" key="3">
    <source>
        <dbReference type="ARBA" id="ARBA00022771"/>
    </source>
</evidence>
<keyword evidence="2" id="KW-0479">Metal-binding</keyword>
<dbReference type="Proteomes" id="UP000887574">
    <property type="component" value="Unplaced"/>
</dbReference>
<dbReference type="PANTHER" id="PTHR46481:SF10">
    <property type="entry name" value="ZINC FINGER BED DOMAIN-CONTAINING PROTEIN 39"/>
    <property type="match status" value="1"/>
</dbReference>
<dbReference type="SUPFAM" id="SSF53098">
    <property type="entry name" value="Ribonuclease H-like"/>
    <property type="match status" value="1"/>
</dbReference>
<accession>A0A915E7B4</accession>
<dbReference type="GO" id="GO:0008270">
    <property type="term" value="F:zinc ion binding"/>
    <property type="evidence" value="ECO:0007669"/>
    <property type="project" value="UniProtKB-KW"/>
</dbReference>
<keyword evidence="5" id="KW-0539">Nucleus</keyword>
<dbReference type="AlphaFoldDB" id="A0A915E7B4"/>
<reference evidence="7" key="1">
    <citation type="submission" date="2022-11" db="UniProtKB">
        <authorList>
            <consortium name="WormBaseParasite"/>
        </authorList>
    </citation>
    <scope>IDENTIFICATION</scope>
</reference>
<keyword evidence="6" id="KW-1185">Reference proteome</keyword>
<keyword evidence="3" id="KW-0863">Zinc-finger</keyword>
<evidence type="ECO:0000256" key="2">
    <source>
        <dbReference type="ARBA" id="ARBA00022723"/>
    </source>
</evidence>